<name>A0ABS6N2R9_9RHOB</name>
<reference evidence="2" key="1">
    <citation type="submission" date="2021-06" db="EMBL/GenBank/DDBJ databases">
        <title>Thalassococcus sp. CAU 1522 isolated from sea sand, Republic of Korea.</title>
        <authorList>
            <person name="Kim W."/>
        </authorList>
    </citation>
    <scope>NUCLEOTIDE SEQUENCE</scope>
    <source>
        <strain evidence="2">CAU 1522</strain>
    </source>
</reference>
<evidence type="ECO:0000313" key="2">
    <source>
        <dbReference type="EMBL" id="MBV2358308.1"/>
    </source>
</evidence>
<dbReference type="EMBL" id="JAHRWL010000001">
    <property type="protein sequence ID" value="MBV2358308.1"/>
    <property type="molecule type" value="Genomic_DNA"/>
</dbReference>
<gene>
    <name evidence="2" type="ORF">KUH32_00840</name>
</gene>
<feature type="domain" description="YjiS-like" evidence="1">
    <location>
        <begin position="16"/>
        <end position="52"/>
    </location>
</feature>
<dbReference type="InterPro" id="IPR009506">
    <property type="entry name" value="YjiS-like"/>
</dbReference>
<dbReference type="RefSeq" id="WP_217776181.1">
    <property type="nucleotide sequence ID" value="NZ_JAHRWL010000001.1"/>
</dbReference>
<protein>
    <submittedName>
        <fullName evidence="2">DUF1127 domain-containing protein</fullName>
    </submittedName>
</protein>
<sequence>MIRALSLFAPVRPASLATRIRNWRSVSRQRHALSRLDTAALRDIGLSREQAENEANRPFWDASANWRV</sequence>
<comment type="caution">
    <text evidence="2">The sequence shown here is derived from an EMBL/GenBank/DDBJ whole genome shotgun (WGS) entry which is preliminary data.</text>
</comment>
<dbReference type="Pfam" id="PF06568">
    <property type="entry name" value="YjiS-like"/>
    <property type="match status" value="1"/>
</dbReference>
<accession>A0ABS6N2R9</accession>
<evidence type="ECO:0000259" key="1">
    <source>
        <dbReference type="Pfam" id="PF06568"/>
    </source>
</evidence>
<dbReference type="Proteomes" id="UP001166293">
    <property type="component" value="Unassembled WGS sequence"/>
</dbReference>
<organism evidence="2 3">
    <name type="scientific">Thalassococcus arenae</name>
    <dbReference type="NCBI Taxonomy" id="2851652"/>
    <lineage>
        <taxon>Bacteria</taxon>
        <taxon>Pseudomonadati</taxon>
        <taxon>Pseudomonadota</taxon>
        <taxon>Alphaproteobacteria</taxon>
        <taxon>Rhodobacterales</taxon>
        <taxon>Roseobacteraceae</taxon>
        <taxon>Thalassococcus</taxon>
    </lineage>
</organism>
<evidence type="ECO:0000313" key="3">
    <source>
        <dbReference type="Proteomes" id="UP001166293"/>
    </source>
</evidence>
<proteinExistence type="predicted"/>
<keyword evidence="3" id="KW-1185">Reference proteome</keyword>